<dbReference type="InterPro" id="IPR040919">
    <property type="entry name" value="Asparaginase_C"/>
</dbReference>
<dbReference type="InterPro" id="IPR037152">
    <property type="entry name" value="L-asparaginase_N_sf"/>
</dbReference>
<dbReference type="PIRSF" id="PIRSF001220">
    <property type="entry name" value="L-ASNase_gatD"/>
    <property type="match status" value="1"/>
</dbReference>
<evidence type="ECO:0000256" key="5">
    <source>
        <dbReference type="ARBA" id="ARBA00049366"/>
    </source>
</evidence>
<dbReference type="Pfam" id="PF17763">
    <property type="entry name" value="Asparaginase_C"/>
    <property type="match status" value="1"/>
</dbReference>
<evidence type="ECO:0000256" key="8">
    <source>
        <dbReference type="PROSITE-ProRule" id="PRU10099"/>
    </source>
</evidence>
<feature type="binding site" evidence="7">
    <location>
        <begin position="87"/>
        <end position="88"/>
    </location>
    <ligand>
        <name>substrate</name>
    </ligand>
</feature>
<dbReference type="SUPFAM" id="SSF53774">
    <property type="entry name" value="Glutaminase/Asparaginase"/>
    <property type="match status" value="1"/>
</dbReference>
<dbReference type="Gene3D" id="3.40.50.1170">
    <property type="entry name" value="L-asparaginase, N-terminal domain"/>
    <property type="match status" value="1"/>
</dbReference>
<dbReference type="PANTHER" id="PTHR11707">
    <property type="entry name" value="L-ASPARAGINASE"/>
    <property type="match status" value="1"/>
</dbReference>
<feature type="active site" description="O-isoaspartyl threonine intermediate" evidence="6">
    <location>
        <position position="13"/>
    </location>
</feature>
<keyword evidence="13" id="KW-1185">Reference proteome</keyword>
<dbReference type="FunFam" id="3.40.50.1170:FF:000001">
    <property type="entry name" value="L-asparaginase 2"/>
    <property type="match status" value="1"/>
</dbReference>
<organism evidence="12 13">
    <name type="scientific">Paenalkalicoccus suaedae</name>
    <dbReference type="NCBI Taxonomy" id="2592382"/>
    <lineage>
        <taxon>Bacteria</taxon>
        <taxon>Bacillati</taxon>
        <taxon>Bacillota</taxon>
        <taxon>Bacilli</taxon>
        <taxon>Bacillales</taxon>
        <taxon>Bacillaceae</taxon>
        <taxon>Paenalkalicoccus</taxon>
    </lineage>
</organism>
<dbReference type="PROSITE" id="PS00144">
    <property type="entry name" value="ASN_GLN_ASE_1"/>
    <property type="match status" value="1"/>
</dbReference>
<feature type="active site" evidence="8">
    <location>
        <position position="13"/>
    </location>
</feature>
<dbReference type="AlphaFoldDB" id="A0A859FDZ0"/>
<dbReference type="GO" id="GO:0006528">
    <property type="term" value="P:asparagine metabolic process"/>
    <property type="evidence" value="ECO:0007669"/>
    <property type="project" value="InterPro"/>
</dbReference>
<evidence type="ECO:0000313" key="12">
    <source>
        <dbReference type="EMBL" id="QKS71068.1"/>
    </source>
</evidence>
<dbReference type="SMART" id="SM00870">
    <property type="entry name" value="Asparaginase"/>
    <property type="match status" value="1"/>
</dbReference>
<dbReference type="PROSITE" id="PS00917">
    <property type="entry name" value="ASN_GLN_ASE_2"/>
    <property type="match status" value="1"/>
</dbReference>
<dbReference type="Proteomes" id="UP000318138">
    <property type="component" value="Chromosome"/>
</dbReference>
<evidence type="ECO:0000256" key="1">
    <source>
        <dbReference type="ARBA" id="ARBA00010518"/>
    </source>
</evidence>
<dbReference type="EMBL" id="CP041372">
    <property type="protein sequence ID" value="QKS71068.1"/>
    <property type="molecule type" value="Genomic_DNA"/>
</dbReference>
<dbReference type="InterPro" id="IPR020827">
    <property type="entry name" value="Asparaginase/glutaminase_AS1"/>
</dbReference>
<evidence type="ECO:0000256" key="9">
    <source>
        <dbReference type="PROSITE-ProRule" id="PRU10100"/>
    </source>
</evidence>
<dbReference type="Gene3D" id="3.40.50.40">
    <property type="match status" value="1"/>
</dbReference>
<sequence length="320" mass="34724">MTKSILLIHTGGTIAMSEDKTTGEVKPTDENPLQSMLTEIDGATFTNKAMFNIPSPHMTPETMLQLSNEIKKELQNGYDGVVITHGTDTLEETAYLLDLLHETDHPIVVTGAMRSSNELGSDGPYNFIAAIRTALSDQARGLGVLVVLNDEIHAAKNVTKTHASNIATFQSPQYGPIGIVTKGRIIFHHQPVKREHYIASTLTKNIVILKAYAGMDSSVLRCLSHVDGVIIEALGQGNLPPETVPGIEELISRGIPVVLVSRCFSGIVQDVYGYAGGGRKLKEAGVIFTNGLNGQKARIKLLVAMELTNNLKELQQLFDR</sequence>
<dbReference type="CDD" id="cd08964">
    <property type="entry name" value="L-asparaginase_II"/>
    <property type="match status" value="1"/>
</dbReference>
<dbReference type="PRINTS" id="PR00139">
    <property type="entry name" value="ASNGLNASE"/>
</dbReference>
<evidence type="ECO:0000259" key="10">
    <source>
        <dbReference type="Pfam" id="PF00710"/>
    </source>
</evidence>
<proteinExistence type="inferred from homology"/>
<comment type="subunit">
    <text evidence="2">Homotetramer.</text>
</comment>
<dbReference type="InterPro" id="IPR006034">
    <property type="entry name" value="Asparaginase/glutaminase-like"/>
</dbReference>
<dbReference type="Pfam" id="PF00710">
    <property type="entry name" value="Asparaginase"/>
    <property type="match status" value="1"/>
</dbReference>
<feature type="active site" evidence="9">
    <location>
        <position position="87"/>
    </location>
</feature>
<dbReference type="InterPro" id="IPR027475">
    <property type="entry name" value="Asparaginase/glutaminase_AS2"/>
</dbReference>
<comment type="similarity">
    <text evidence="1">Belongs to the asparaginase 1 family.</text>
</comment>
<dbReference type="InterPro" id="IPR027474">
    <property type="entry name" value="L-asparaginase_N"/>
</dbReference>
<dbReference type="FunFam" id="3.40.50.40:FF:000003">
    <property type="entry name" value="L-asparaginase 2"/>
    <property type="match status" value="1"/>
</dbReference>
<accession>A0A859FDZ0</accession>
<feature type="domain" description="L-asparaginase N-terminal" evidence="10">
    <location>
        <begin position="5"/>
        <end position="192"/>
    </location>
</feature>
<dbReference type="SFLD" id="SFLDS00057">
    <property type="entry name" value="Glutaminase/Asparaginase"/>
    <property type="match status" value="1"/>
</dbReference>
<evidence type="ECO:0000256" key="3">
    <source>
        <dbReference type="ARBA" id="ARBA00012920"/>
    </source>
</evidence>
<evidence type="ECO:0000259" key="11">
    <source>
        <dbReference type="Pfam" id="PF17763"/>
    </source>
</evidence>
<comment type="catalytic activity">
    <reaction evidence="5">
        <text>L-asparagine + H2O = L-aspartate + NH4(+)</text>
        <dbReference type="Rhea" id="RHEA:21016"/>
        <dbReference type="ChEBI" id="CHEBI:15377"/>
        <dbReference type="ChEBI" id="CHEBI:28938"/>
        <dbReference type="ChEBI" id="CHEBI:29991"/>
        <dbReference type="ChEBI" id="CHEBI:58048"/>
        <dbReference type="EC" id="3.5.1.1"/>
    </reaction>
</comment>
<evidence type="ECO:0000256" key="6">
    <source>
        <dbReference type="PIRSR" id="PIRSR001220-1"/>
    </source>
</evidence>
<dbReference type="KEGG" id="psua:FLK61_30600"/>
<dbReference type="InterPro" id="IPR027473">
    <property type="entry name" value="L-asparaginase_C"/>
</dbReference>
<feature type="binding site" evidence="7">
    <location>
        <position position="55"/>
    </location>
    <ligand>
        <name>substrate</name>
    </ligand>
</feature>
<protein>
    <recommendedName>
        <fullName evidence="3">asparaginase</fullName>
        <ecNumber evidence="3">3.5.1.1</ecNumber>
    </recommendedName>
</protein>
<feature type="domain" description="Asparaginase/glutaminase C-terminal" evidence="11">
    <location>
        <begin position="205"/>
        <end position="318"/>
    </location>
</feature>
<dbReference type="EC" id="3.5.1.1" evidence="3"/>
<evidence type="ECO:0000256" key="2">
    <source>
        <dbReference type="ARBA" id="ARBA00011881"/>
    </source>
</evidence>
<dbReference type="PIRSF" id="PIRSF500176">
    <property type="entry name" value="L_ASNase"/>
    <property type="match status" value="1"/>
</dbReference>
<evidence type="ECO:0000256" key="7">
    <source>
        <dbReference type="PIRSR" id="PIRSR001220-2"/>
    </source>
</evidence>
<dbReference type="PANTHER" id="PTHR11707:SF28">
    <property type="entry name" value="60 KDA LYSOPHOSPHOLIPASE"/>
    <property type="match status" value="1"/>
</dbReference>
<dbReference type="GO" id="GO:0004067">
    <property type="term" value="F:asparaginase activity"/>
    <property type="evidence" value="ECO:0007669"/>
    <property type="project" value="UniProtKB-EC"/>
</dbReference>
<evidence type="ECO:0000256" key="4">
    <source>
        <dbReference type="ARBA" id="ARBA00022801"/>
    </source>
</evidence>
<keyword evidence="4" id="KW-0378">Hydrolase</keyword>
<dbReference type="InterPro" id="IPR004550">
    <property type="entry name" value="AsnASE_II"/>
</dbReference>
<dbReference type="RefSeq" id="WP_176009104.1">
    <property type="nucleotide sequence ID" value="NZ_CP041372.2"/>
</dbReference>
<gene>
    <name evidence="12" type="ORF">FLK61_30600</name>
</gene>
<reference evidence="13" key="1">
    <citation type="submission" date="2019-07" db="EMBL/GenBank/DDBJ databases">
        <title>Bacillus alkalisoli sp. nov. isolated from saline soil.</title>
        <authorList>
            <person name="Sun J.-Q."/>
            <person name="Xu L."/>
        </authorList>
    </citation>
    <scope>NUCLEOTIDE SEQUENCE [LARGE SCALE GENOMIC DNA]</scope>
    <source>
        <strain evidence="13">M4U3P1</strain>
    </source>
</reference>
<name>A0A859FDZ0_9BACI</name>
<dbReference type="InterPro" id="IPR036152">
    <property type="entry name" value="Asp/glu_Ase-like_sf"/>
</dbReference>
<evidence type="ECO:0000313" key="13">
    <source>
        <dbReference type="Proteomes" id="UP000318138"/>
    </source>
</evidence>